<feature type="modified residue" description="4-aspartylphosphate" evidence="4">
    <location>
        <position position="54"/>
    </location>
</feature>
<keyword evidence="5" id="KW-0802">TPR repeat</keyword>
<evidence type="ECO:0000256" key="4">
    <source>
        <dbReference type="PROSITE-ProRule" id="PRU00169"/>
    </source>
</evidence>
<dbReference type="GO" id="GO:0003677">
    <property type="term" value="F:DNA binding"/>
    <property type="evidence" value="ECO:0007669"/>
    <property type="project" value="UniProtKB-KW"/>
</dbReference>
<name>A0A4R2S0L1_9FIRM</name>
<feature type="domain" description="Response regulatory" evidence="6">
    <location>
        <begin position="3"/>
        <end position="117"/>
    </location>
</feature>
<reference evidence="7 8" key="1">
    <citation type="submission" date="2019-03" db="EMBL/GenBank/DDBJ databases">
        <title>Genomic Encyclopedia of Type Strains, Phase IV (KMG-IV): sequencing the most valuable type-strain genomes for metagenomic binning, comparative biology and taxonomic classification.</title>
        <authorList>
            <person name="Goeker M."/>
        </authorList>
    </citation>
    <scope>NUCLEOTIDE SEQUENCE [LARGE SCALE GENOMIC DNA]</scope>
    <source>
        <strain evidence="7 8">DSM 11170</strain>
    </source>
</reference>
<comment type="function">
    <text evidence="3">May play the central regulatory role in sporulation. It may be an element of the effector pathway responsible for the activation of sporulation genes in response to nutritional stress. Spo0A may act in concert with spo0H (a sigma factor) to control the expression of some genes that are critical to the sporulation process.</text>
</comment>
<dbReference type="Pfam" id="PF00072">
    <property type="entry name" value="Response_reg"/>
    <property type="match status" value="1"/>
</dbReference>
<dbReference type="InterPro" id="IPR005158">
    <property type="entry name" value="BTAD"/>
</dbReference>
<dbReference type="AlphaFoldDB" id="A0A4R2S0L1"/>
<dbReference type="GO" id="GO:0006355">
    <property type="term" value="P:regulation of DNA-templated transcription"/>
    <property type="evidence" value="ECO:0007669"/>
    <property type="project" value="InterPro"/>
</dbReference>
<dbReference type="OrthoDB" id="3190595at2"/>
<dbReference type="InterPro" id="IPR011990">
    <property type="entry name" value="TPR-like_helical_dom_sf"/>
</dbReference>
<dbReference type="Proteomes" id="UP000294813">
    <property type="component" value="Unassembled WGS sequence"/>
</dbReference>
<accession>A0A4R2S0L1</accession>
<dbReference type="Gene3D" id="3.40.50.2300">
    <property type="match status" value="1"/>
</dbReference>
<dbReference type="InterPro" id="IPR019734">
    <property type="entry name" value="TPR_rpt"/>
</dbReference>
<dbReference type="Gene3D" id="1.25.40.10">
    <property type="entry name" value="Tetratricopeptide repeat domain"/>
    <property type="match status" value="1"/>
</dbReference>
<dbReference type="SUPFAM" id="SSF52172">
    <property type="entry name" value="CheY-like"/>
    <property type="match status" value="1"/>
</dbReference>
<evidence type="ECO:0000313" key="7">
    <source>
        <dbReference type="EMBL" id="TCP68727.1"/>
    </source>
</evidence>
<sequence>MLRTVIVDDEVPVLNLLRMVLEKTNMVTVEGAYTDPQEALENIKIIKPEALFLDIEMPEMNGLELAERLVEHDPDLMVVFVTGYNQYALEAFNVNALDYLLKPVTPQAIQKCIARLNKLKGINDAARPEESKKRIYCFGDFQVIGENGPVTWVTRKVEELLAYLIVNRNTNLDGWELGGALWPEAEPDRVKANLHTTLFRLRKTIKEEGLPIEILSAKGRNGTYHCTLNHLSCDLLEFEEAVVGSDIISNSNIEKWERISSLYKEDLFLKKDYRWCEAKRAWLRQRYLNMLLHMAGFYEENGHYQKAVQTLLKAAEKEPFDEEIHRSLLYACHHQKNAALMTKLHQEFIQRLAREMSITPQLETTDLYRRLMGIG</sequence>
<dbReference type="InterPro" id="IPR051677">
    <property type="entry name" value="AfsR-DnrI-RedD_regulator"/>
</dbReference>
<dbReference type="SUPFAM" id="SSF48452">
    <property type="entry name" value="TPR-like"/>
    <property type="match status" value="1"/>
</dbReference>
<dbReference type="SUPFAM" id="SSF46894">
    <property type="entry name" value="C-terminal effector domain of the bipartite response regulators"/>
    <property type="match status" value="1"/>
</dbReference>
<evidence type="ECO:0000259" key="6">
    <source>
        <dbReference type="PROSITE" id="PS50110"/>
    </source>
</evidence>
<comment type="caution">
    <text evidence="7">The sequence shown here is derived from an EMBL/GenBank/DDBJ whole genome shotgun (WGS) entry which is preliminary data.</text>
</comment>
<dbReference type="PANTHER" id="PTHR35807">
    <property type="entry name" value="TRANSCRIPTIONAL REGULATOR REDD-RELATED"/>
    <property type="match status" value="1"/>
</dbReference>
<proteinExistence type="predicted"/>
<evidence type="ECO:0000313" key="8">
    <source>
        <dbReference type="Proteomes" id="UP000294813"/>
    </source>
</evidence>
<dbReference type="Gene3D" id="1.10.10.10">
    <property type="entry name" value="Winged helix-like DNA-binding domain superfamily/Winged helix DNA-binding domain"/>
    <property type="match status" value="1"/>
</dbReference>
<keyword evidence="2" id="KW-0238">DNA-binding</keyword>
<dbReference type="InterPro" id="IPR011006">
    <property type="entry name" value="CheY-like_superfamily"/>
</dbReference>
<dbReference type="PROSITE" id="PS50110">
    <property type="entry name" value="RESPONSE_REGULATORY"/>
    <property type="match status" value="1"/>
</dbReference>
<dbReference type="EMBL" id="SLXT01000002">
    <property type="protein sequence ID" value="TCP68727.1"/>
    <property type="molecule type" value="Genomic_DNA"/>
</dbReference>
<protein>
    <recommendedName>
        <fullName evidence="1">Stage 0 sporulation protein A homolog</fullName>
    </recommendedName>
</protein>
<organism evidence="7 8">
    <name type="scientific">Heliophilum fasciatum</name>
    <dbReference type="NCBI Taxonomy" id="35700"/>
    <lineage>
        <taxon>Bacteria</taxon>
        <taxon>Bacillati</taxon>
        <taxon>Bacillota</taxon>
        <taxon>Clostridia</taxon>
        <taxon>Eubacteriales</taxon>
        <taxon>Heliobacteriaceae</taxon>
        <taxon>Heliophilum</taxon>
    </lineage>
</organism>
<evidence type="ECO:0000256" key="1">
    <source>
        <dbReference type="ARBA" id="ARBA00018672"/>
    </source>
</evidence>
<dbReference type="SMART" id="SM01043">
    <property type="entry name" value="BTAD"/>
    <property type="match status" value="1"/>
</dbReference>
<gene>
    <name evidence="7" type="ORF">EDD73_102123</name>
</gene>
<dbReference type="Pfam" id="PF03704">
    <property type="entry name" value="BTAD"/>
    <property type="match status" value="1"/>
</dbReference>
<keyword evidence="8" id="KW-1185">Reference proteome</keyword>
<dbReference type="PROSITE" id="PS50005">
    <property type="entry name" value="TPR"/>
    <property type="match status" value="1"/>
</dbReference>
<evidence type="ECO:0000256" key="3">
    <source>
        <dbReference type="ARBA" id="ARBA00024867"/>
    </source>
</evidence>
<dbReference type="InterPro" id="IPR016032">
    <property type="entry name" value="Sig_transdc_resp-reg_C-effctor"/>
</dbReference>
<dbReference type="InterPro" id="IPR001789">
    <property type="entry name" value="Sig_transdc_resp-reg_receiver"/>
</dbReference>
<evidence type="ECO:0000256" key="5">
    <source>
        <dbReference type="PROSITE-ProRule" id="PRU00339"/>
    </source>
</evidence>
<dbReference type="InterPro" id="IPR036388">
    <property type="entry name" value="WH-like_DNA-bd_sf"/>
</dbReference>
<evidence type="ECO:0000256" key="2">
    <source>
        <dbReference type="ARBA" id="ARBA00023125"/>
    </source>
</evidence>
<keyword evidence="4" id="KW-0597">Phosphoprotein</keyword>
<dbReference type="SMART" id="SM00448">
    <property type="entry name" value="REC"/>
    <property type="match status" value="1"/>
</dbReference>
<feature type="repeat" description="TPR" evidence="5">
    <location>
        <begin position="288"/>
        <end position="321"/>
    </location>
</feature>
<dbReference type="GO" id="GO:0000160">
    <property type="term" value="P:phosphorelay signal transduction system"/>
    <property type="evidence" value="ECO:0007669"/>
    <property type="project" value="InterPro"/>
</dbReference>